<keyword evidence="3" id="KW-1185">Reference proteome</keyword>
<organism evidence="2 3">
    <name type="scientific">Diplodia intermedia</name>
    <dbReference type="NCBI Taxonomy" id="856260"/>
    <lineage>
        <taxon>Eukaryota</taxon>
        <taxon>Fungi</taxon>
        <taxon>Dikarya</taxon>
        <taxon>Ascomycota</taxon>
        <taxon>Pezizomycotina</taxon>
        <taxon>Dothideomycetes</taxon>
        <taxon>Dothideomycetes incertae sedis</taxon>
        <taxon>Botryosphaeriales</taxon>
        <taxon>Botryosphaeriaceae</taxon>
        <taxon>Diplodia</taxon>
    </lineage>
</organism>
<feature type="compositionally biased region" description="Polar residues" evidence="1">
    <location>
        <begin position="121"/>
        <end position="130"/>
    </location>
</feature>
<evidence type="ECO:0000313" key="2">
    <source>
        <dbReference type="EMBL" id="KAL1648368.1"/>
    </source>
</evidence>
<feature type="compositionally biased region" description="Low complexity" evidence="1">
    <location>
        <begin position="109"/>
        <end position="120"/>
    </location>
</feature>
<proteinExistence type="predicted"/>
<evidence type="ECO:0000256" key="1">
    <source>
        <dbReference type="SAM" id="MobiDB-lite"/>
    </source>
</evidence>
<sequence>MPASALRSTSAPPKFPAMSTFKEIRAAMHIENLLNPVEDDAHGHRPDLAAQDTALEAHNDAALALIGLASSPPNIAAIAQPPRVVVAPTPPPLGMPAMRSSPPHSAWPSSTGADAGDSSSEFAPSQSTISGDMPLSDAHTDNLTVTNDKRPSPHTPHNDDDLFLTTSDDIDDVDNADDDDCNGNDLNEGSDPANREFTCWVMGDKCNTGQHTLNLSRKMVSDYFGRNKSGTKKVDAGRWIRACRKHYQRKSYQDQWRWHKGNVVVQQLRMIAAQQQQPPPRFRVSLKSSEARRLSDYKQRLVDERRLFDRTAPEVTAVADADGAEAGQAPLAVLQDIVDFVRNRGGGGGDDAAGACLDADACEELVQRAVGWVKAGRCRRLPLFEMMPVFADEVKNEKKVEEEGGKPAKTGEKKAAKTPSPNKAGGAAVAGKKRKCGGGSGGRGAAKRVKA</sequence>
<feature type="region of interest" description="Disordered" evidence="1">
    <location>
        <begin position="397"/>
        <end position="451"/>
    </location>
</feature>
<feature type="compositionally biased region" description="Basic and acidic residues" evidence="1">
    <location>
        <begin position="397"/>
        <end position="415"/>
    </location>
</feature>
<evidence type="ECO:0000313" key="3">
    <source>
        <dbReference type="Proteomes" id="UP001521184"/>
    </source>
</evidence>
<feature type="compositionally biased region" description="Acidic residues" evidence="1">
    <location>
        <begin position="168"/>
        <end position="182"/>
    </location>
</feature>
<accession>A0ABR3U0P5</accession>
<comment type="caution">
    <text evidence="2">The sequence shown here is derived from an EMBL/GenBank/DDBJ whole genome shotgun (WGS) entry which is preliminary data.</text>
</comment>
<dbReference type="EMBL" id="JAKEKT020000009">
    <property type="protein sequence ID" value="KAL1648368.1"/>
    <property type="molecule type" value="Genomic_DNA"/>
</dbReference>
<protein>
    <submittedName>
        <fullName evidence="2">Uncharacterized protein</fullName>
    </submittedName>
</protein>
<feature type="compositionally biased region" description="Basic and acidic residues" evidence="1">
    <location>
        <begin position="147"/>
        <end position="160"/>
    </location>
</feature>
<gene>
    <name evidence="2" type="ORF">SLS58_002121</name>
</gene>
<name>A0ABR3U0P5_9PEZI</name>
<reference evidence="2 3" key="1">
    <citation type="journal article" date="2023" name="Plant Dis.">
        <title>First Report of Diplodia intermedia Causing Canker and Dieback Diseases on Apple Trees in Canada.</title>
        <authorList>
            <person name="Ellouze W."/>
            <person name="Ilyukhin E."/>
            <person name="Sulman M."/>
            <person name="Ali S."/>
        </authorList>
    </citation>
    <scope>NUCLEOTIDE SEQUENCE [LARGE SCALE GENOMIC DNA]</scope>
    <source>
        <strain evidence="2 3">M45-28</strain>
    </source>
</reference>
<dbReference type="Proteomes" id="UP001521184">
    <property type="component" value="Unassembled WGS sequence"/>
</dbReference>
<feature type="region of interest" description="Disordered" evidence="1">
    <location>
        <begin position="89"/>
        <end position="189"/>
    </location>
</feature>